<sequence length="456" mass="50566">MYRVKTFKYYSTYKICMIEEVFELTQNGRAKKWHAFYGGKIEILPKVPIRTLDDFSIWYTPGVAEVCNEIAEDEEKAYDYTNKWNLIAIITDGSRTLGLGNIGPKAAMPVMEGKALLFKFLGAVDAFPIALAEQDADRFIEIVKAISPTFGGVNLEDISSPKCFYILERLQKELDIPVWHDDQQGTATATLAALINALKIVGKDISEVKISIIGVGAANFATIRLLKAAGADPKKMFVVDSKGILHPDRADLKEKKGYKWQVAIETNGERRTGGMEEAIRGTDVLIAASKPGPDVIKKEWIAEMNDDAIVFPLANPTPEIWPWEAKDAGARIVGTGRSDFPNQVNNSLVFPGVFRGALTVRARKITDEMCLAAANALAEFAERNGLSEDYIIPRMTEKEVFPEVATAVGVKAVELGLARLELREEEIYEIAELMISATQRKIKKLYELGFIKEPPS</sequence>
<dbReference type="GO" id="GO:0016616">
    <property type="term" value="F:oxidoreductase activity, acting on the CH-OH group of donors, NAD or NADP as acceptor"/>
    <property type="evidence" value="ECO:0007669"/>
    <property type="project" value="InterPro"/>
</dbReference>
<evidence type="ECO:0000256" key="1">
    <source>
        <dbReference type="ARBA" id="ARBA00023002"/>
    </source>
</evidence>
<dbReference type="Proteomes" id="UP000002199">
    <property type="component" value="Chromosome"/>
</dbReference>
<dbReference type="InterPro" id="IPR046346">
    <property type="entry name" value="Aminoacid_DH-like_N_sf"/>
</dbReference>
<dbReference type="InterPro" id="IPR036291">
    <property type="entry name" value="NAD(P)-bd_dom_sf"/>
</dbReference>
<dbReference type="STRING" id="224325.AF_1727"/>
<evidence type="ECO:0000259" key="2">
    <source>
        <dbReference type="SMART" id="SM00919"/>
    </source>
</evidence>
<dbReference type="Pfam" id="PF00390">
    <property type="entry name" value="malic"/>
    <property type="match status" value="1"/>
</dbReference>
<dbReference type="eggNOG" id="arCOG00853">
    <property type="taxonomic scope" value="Archaea"/>
</dbReference>
<dbReference type="Gene3D" id="3.40.50.720">
    <property type="entry name" value="NAD(P)-binding Rossmann-like Domain"/>
    <property type="match status" value="1"/>
</dbReference>
<dbReference type="PIR" id="F69465">
    <property type="entry name" value="F69465"/>
</dbReference>
<dbReference type="AlphaFoldDB" id="O28547"/>
<dbReference type="InterPro" id="IPR012302">
    <property type="entry name" value="Malic_NAD-bd"/>
</dbReference>
<dbReference type="PANTHER" id="PTHR43237:SF4">
    <property type="entry name" value="NADP-DEPENDENT MALIC ENZYME"/>
    <property type="match status" value="1"/>
</dbReference>
<dbReference type="GO" id="GO:0051287">
    <property type="term" value="F:NAD binding"/>
    <property type="evidence" value="ECO:0007669"/>
    <property type="project" value="InterPro"/>
</dbReference>
<dbReference type="KEGG" id="afu:AF_1727"/>
<dbReference type="GO" id="GO:0004470">
    <property type="term" value="F:malic enzyme activity"/>
    <property type="evidence" value="ECO:0007669"/>
    <property type="project" value="InterPro"/>
</dbReference>
<dbReference type="EMBL" id="AE000782">
    <property type="protein sequence ID" value="AAB89524.1"/>
    <property type="molecule type" value="Genomic_DNA"/>
</dbReference>
<dbReference type="CDD" id="cd05311">
    <property type="entry name" value="NAD_bind_2_malic_enz"/>
    <property type="match status" value="1"/>
</dbReference>
<feature type="domain" description="Malic enzyme NAD-binding" evidence="2">
    <location>
        <begin position="183"/>
        <end position="413"/>
    </location>
</feature>
<organism evidence="4 5">
    <name type="scientific">Archaeoglobus fulgidus (strain ATCC 49558 / DSM 4304 / JCM 9628 / NBRC 100126 / VC-16)</name>
    <dbReference type="NCBI Taxonomy" id="224325"/>
    <lineage>
        <taxon>Archaea</taxon>
        <taxon>Methanobacteriati</taxon>
        <taxon>Methanobacteriota</taxon>
        <taxon>Archaeoglobi</taxon>
        <taxon>Archaeoglobales</taxon>
        <taxon>Archaeoglobaceae</taxon>
        <taxon>Archaeoglobus</taxon>
    </lineage>
</organism>
<dbReference type="Gene3D" id="3.40.50.10380">
    <property type="entry name" value="Malic enzyme, N-terminal domain"/>
    <property type="match status" value="1"/>
</dbReference>
<dbReference type="HOGENOM" id="CLU_034446_2_1_2"/>
<dbReference type="PANTHER" id="PTHR43237">
    <property type="entry name" value="NADP-DEPENDENT MALIC ENZYME"/>
    <property type="match status" value="1"/>
</dbReference>
<dbReference type="InterPro" id="IPR051674">
    <property type="entry name" value="Malate_Decarboxylase"/>
</dbReference>
<dbReference type="EnsemblBacteria" id="AAB89524">
    <property type="protein sequence ID" value="AAB89524"/>
    <property type="gene ID" value="AF_1727"/>
</dbReference>
<feature type="domain" description="Malic enzyme N-terminal" evidence="3">
    <location>
        <begin position="38"/>
        <end position="171"/>
    </location>
</feature>
<gene>
    <name evidence="4" type="ordered locus">AF_1727</name>
</gene>
<dbReference type="InterPro" id="IPR012301">
    <property type="entry name" value="Malic_N_dom"/>
</dbReference>
<evidence type="ECO:0000259" key="3">
    <source>
        <dbReference type="SMART" id="SM01274"/>
    </source>
</evidence>
<dbReference type="PaxDb" id="224325-AF_1727"/>
<dbReference type="PhylomeDB" id="O28547"/>
<dbReference type="Pfam" id="PF03949">
    <property type="entry name" value="Malic_M"/>
    <property type="match status" value="1"/>
</dbReference>
<protein>
    <submittedName>
        <fullName evidence="4">Malate oxidoreductase (Mae)</fullName>
    </submittedName>
</protein>
<accession>O28547</accession>
<proteinExistence type="predicted"/>
<dbReference type="SUPFAM" id="SSF53223">
    <property type="entry name" value="Aminoacid dehydrogenase-like, N-terminal domain"/>
    <property type="match status" value="1"/>
</dbReference>
<evidence type="ECO:0000313" key="4">
    <source>
        <dbReference type="EMBL" id="AAB89524.1"/>
    </source>
</evidence>
<dbReference type="InterPro" id="IPR045213">
    <property type="entry name" value="Malic_NAD-bd_bact_type"/>
</dbReference>
<name>O28547_ARCFU</name>
<keyword evidence="1" id="KW-0560">Oxidoreductase</keyword>
<dbReference type="InterPro" id="IPR037062">
    <property type="entry name" value="Malic_N_dom_sf"/>
</dbReference>
<reference evidence="4 5" key="1">
    <citation type="journal article" date="1997" name="Nature">
        <title>The complete genome sequence of the hyperthermophilic, sulphate-reducing archaeon Archaeoglobus fulgidus.</title>
        <authorList>
            <person name="Klenk H.P."/>
            <person name="Clayton R.A."/>
            <person name="Tomb J."/>
            <person name="White O."/>
            <person name="Nelson K.E."/>
            <person name="Ketchum K.A."/>
            <person name="Dodson R.J."/>
            <person name="Gwinn M."/>
            <person name="Hickey E.K."/>
            <person name="Peterson J.D."/>
            <person name="Richardson D.L."/>
            <person name="Kerlavage A.R."/>
            <person name="Graham D.E."/>
            <person name="Kyrpides N.C."/>
            <person name="Fleischmann R.D."/>
            <person name="Quackenbush J."/>
            <person name="Lee N.H."/>
            <person name="Sutton G.G."/>
            <person name="Gill S."/>
            <person name="Kirkness E.F."/>
            <person name="Dougherty B.A."/>
            <person name="McKenney K."/>
            <person name="Adams M.D."/>
            <person name="Loftus B."/>
            <person name="Peterson S."/>
            <person name="Reich C.I."/>
            <person name="McNeil L.K."/>
            <person name="Badger J.H."/>
            <person name="Glodek A."/>
            <person name="Zhou L."/>
            <person name="Overbeek R."/>
            <person name="Gocayne J.D."/>
            <person name="Weidman J.F."/>
            <person name="McDonald L."/>
            <person name="Utterback T."/>
            <person name="Cotton M.D."/>
            <person name="Spriggs T."/>
            <person name="Artiach P."/>
            <person name="Kaine B.P."/>
            <person name="Sykes S.M."/>
            <person name="Sadow P.W."/>
            <person name="D'Andrea K.P."/>
            <person name="Bowman C."/>
            <person name="Fujii C."/>
            <person name="Garland S.A."/>
            <person name="Mason T.M."/>
            <person name="Olsen G.J."/>
            <person name="Fraser C.M."/>
            <person name="Smith H.O."/>
            <person name="Woese C.R."/>
            <person name="Venter J.C."/>
        </authorList>
    </citation>
    <scope>NUCLEOTIDE SEQUENCE [LARGE SCALE GENOMIC DNA]</scope>
    <source>
        <strain evidence="5">ATCC 49558 / DSM 4304 / JCM 9628 / NBRC 100126 / VC-16</strain>
    </source>
</reference>
<evidence type="ECO:0000313" key="5">
    <source>
        <dbReference type="Proteomes" id="UP000002199"/>
    </source>
</evidence>
<dbReference type="SMART" id="SM00919">
    <property type="entry name" value="Malic_M"/>
    <property type="match status" value="1"/>
</dbReference>
<keyword evidence="5" id="KW-1185">Reference proteome</keyword>
<dbReference type="SMART" id="SM01274">
    <property type="entry name" value="malic"/>
    <property type="match status" value="1"/>
</dbReference>
<dbReference type="SUPFAM" id="SSF51735">
    <property type="entry name" value="NAD(P)-binding Rossmann-fold domains"/>
    <property type="match status" value="1"/>
</dbReference>